<dbReference type="SMART" id="SM00857">
    <property type="entry name" value="Resolvase"/>
    <property type="match status" value="1"/>
</dbReference>
<proteinExistence type="predicted"/>
<dbReference type="RefSeq" id="WP_100202662.1">
    <property type="nucleotide sequence ID" value="NZ_PGGW01000057.1"/>
</dbReference>
<dbReference type="PANTHER" id="PTHR30461">
    <property type="entry name" value="DNA-INVERTASE FROM LAMBDOID PROPHAGE"/>
    <property type="match status" value="1"/>
</dbReference>
<feature type="domain" description="Recombinase" evidence="3">
    <location>
        <begin position="160"/>
        <end position="275"/>
    </location>
</feature>
<name>A0A2M8LXM2_9ACTN</name>
<dbReference type="Pfam" id="PF07508">
    <property type="entry name" value="Recombinase"/>
    <property type="match status" value="1"/>
</dbReference>
<dbReference type="GO" id="GO:0003677">
    <property type="term" value="F:DNA binding"/>
    <property type="evidence" value="ECO:0007669"/>
    <property type="project" value="InterPro"/>
</dbReference>
<evidence type="ECO:0000313" key="5">
    <source>
        <dbReference type="Proteomes" id="UP000230407"/>
    </source>
</evidence>
<evidence type="ECO:0000256" key="1">
    <source>
        <dbReference type="SAM" id="MobiDB-lite"/>
    </source>
</evidence>
<dbReference type="InterPro" id="IPR006119">
    <property type="entry name" value="Resolv_N"/>
</dbReference>
<evidence type="ECO:0000259" key="2">
    <source>
        <dbReference type="PROSITE" id="PS51736"/>
    </source>
</evidence>
<dbReference type="InterPro" id="IPR050639">
    <property type="entry name" value="SSR_resolvase"/>
</dbReference>
<dbReference type="InterPro" id="IPR036162">
    <property type="entry name" value="Resolvase-like_N_sf"/>
</dbReference>
<dbReference type="PROSITE" id="PS51737">
    <property type="entry name" value="RECOMBINASE_DNA_BIND"/>
    <property type="match status" value="1"/>
</dbReference>
<feature type="domain" description="Resolvase/invertase-type recombinase catalytic" evidence="2">
    <location>
        <begin position="4"/>
        <end position="151"/>
    </location>
</feature>
<protein>
    <submittedName>
        <fullName evidence="4">Recombinase family protein</fullName>
    </submittedName>
</protein>
<dbReference type="InterPro" id="IPR038109">
    <property type="entry name" value="DNA_bind_recomb_sf"/>
</dbReference>
<dbReference type="Pfam" id="PF13408">
    <property type="entry name" value="Zn_ribbon_recom"/>
    <property type="match status" value="1"/>
</dbReference>
<dbReference type="Gene3D" id="3.40.50.1390">
    <property type="entry name" value="Resolvase, N-terminal catalytic domain"/>
    <property type="match status" value="1"/>
</dbReference>
<feature type="region of interest" description="Disordered" evidence="1">
    <location>
        <begin position="133"/>
        <end position="164"/>
    </location>
</feature>
<accession>A0A2M8LXM2</accession>
<dbReference type="EMBL" id="PGGW01000057">
    <property type="protein sequence ID" value="PJE96679.1"/>
    <property type="molecule type" value="Genomic_DNA"/>
</dbReference>
<comment type="caution">
    <text evidence="4">The sequence shown here is derived from an EMBL/GenBank/DDBJ whole genome shotgun (WGS) entry which is preliminary data.</text>
</comment>
<dbReference type="PANTHER" id="PTHR30461:SF23">
    <property type="entry name" value="DNA RECOMBINASE-RELATED"/>
    <property type="match status" value="1"/>
</dbReference>
<dbReference type="InterPro" id="IPR011109">
    <property type="entry name" value="DNA_bind_recombinase_dom"/>
</dbReference>
<organism evidence="4 5">
    <name type="scientific">Streptomyces carminius</name>
    <dbReference type="NCBI Taxonomy" id="2665496"/>
    <lineage>
        <taxon>Bacteria</taxon>
        <taxon>Bacillati</taxon>
        <taxon>Actinomycetota</taxon>
        <taxon>Actinomycetes</taxon>
        <taxon>Kitasatosporales</taxon>
        <taxon>Streptomycetaceae</taxon>
        <taxon>Streptomyces</taxon>
    </lineage>
</organism>
<dbReference type="GO" id="GO:0000150">
    <property type="term" value="F:DNA strand exchange activity"/>
    <property type="evidence" value="ECO:0007669"/>
    <property type="project" value="InterPro"/>
</dbReference>
<dbReference type="PROSITE" id="PS51736">
    <property type="entry name" value="RECOMBINASES_3"/>
    <property type="match status" value="1"/>
</dbReference>
<keyword evidence="5" id="KW-1185">Reference proteome</keyword>
<dbReference type="Proteomes" id="UP000230407">
    <property type="component" value="Unassembled WGS sequence"/>
</dbReference>
<dbReference type="SUPFAM" id="SSF53041">
    <property type="entry name" value="Resolvase-like"/>
    <property type="match status" value="1"/>
</dbReference>
<dbReference type="Gene3D" id="3.90.1750.20">
    <property type="entry name" value="Putative Large Serine Recombinase, Chain B, Domain 2"/>
    <property type="match status" value="1"/>
</dbReference>
<dbReference type="CDD" id="cd00338">
    <property type="entry name" value="Ser_Recombinase"/>
    <property type="match status" value="1"/>
</dbReference>
<dbReference type="Pfam" id="PF00239">
    <property type="entry name" value="Resolvase"/>
    <property type="match status" value="1"/>
</dbReference>
<dbReference type="AlphaFoldDB" id="A0A2M8LXM2"/>
<evidence type="ECO:0000259" key="3">
    <source>
        <dbReference type="PROSITE" id="PS51737"/>
    </source>
</evidence>
<gene>
    <name evidence="4" type="ORF">CUT44_16710</name>
</gene>
<sequence length="481" mass="54219">MTRRAAIYCRISQDRGGAGLGVARQEEDCRALSARKGWDVVAVHTDNDVSAYSGAPRPAWQELMEDVRNGTVDAVVCWHVDRLTRSPRELEDVIDLADRYGLELATVSGEIDLATPTGRMIARMLGAAARHEAEHKAERQQRQRRQAAEAGKVAGGGKRPFGYEDDRVTVREDEAEVIREGARRVLAGESLASICRDWQKRGITTVAGIPWKPSALRRMLASARISGRREHTPRSSWEKTRPLLGEIVADAIWPGILSHEDSDRLRALLSDPERRRRVEGTTRRSYLLSGILRCAKPKADGTPCGYGMVGRPRAGVPRYVCPNTPGTDACAGTATNAEKTDEHVRDMILTALDSPTLRKRLQRPDDEDSGLYEEIRADEEELEELARDFGNRKISRKEWMIARQPVEERLERNRAKLSKTSRTAVLLAFVGSYEDMRERWEKMNHSQRRAIVTATVRAIEVAPANPRKRWDPDRFIFDWIA</sequence>
<reference evidence="4 5" key="1">
    <citation type="submission" date="2017-11" db="EMBL/GenBank/DDBJ databases">
        <title>Streptomyces carmine sp. nov., a novel actinomycete isolated from Sophora alopecuroides in Xinjiang, China.</title>
        <authorList>
            <person name="Wang Y."/>
            <person name="Luo X."/>
            <person name="Wan C."/>
            <person name="Zhang L."/>
        </authorList>
    </citation>
    <scope>NUCLEOTIDE SEQUENCE [LARGE SCALE GENOMIC DNA]</scope>
    <source>
        <strain evidence="4 5">TRM SA0054</strain>
    </source>
</reference>
<dbReference type="InterPro" id="IPR025827">
    <property type="entry name" value="Zn_ribbon_recom_dom"/>
</dbReference>
<evidence type="ECO:0000313" key="4">
    <source>
        <dbReference type="EMBL" id="PJE96679.1"/>
    </source>
</evidence>